<sequence length="74" mass="7875">VKRPPAGVVSTATDSPIGFRVRRTSAGVVRKFEEGGAAEVSSSSSDHGSKLRNPSQNSPRLDSKQEINITKLKP</sequence>
<dbReference type="Proteomes" id="UP000499080">
    <property type="component" value="Unassembled WGS sequence"/>
</dbReference>
<organism evidence="2 4">
    <name type="scientific">Araneus ventricosus</name>
    <name type="common">Orbweaver spider</name>
    <name type="synonym">Epeira ventricosa</name>
    <dbReference type="NCBI Taxonomy" id="182803"/>
    <lineage>
        <taxon>Eukaryota</taxon>
        <taxon>Metazoa</taxon>
        <taxon>Ecdysozoa</taxon>
        <taxon>Arthropoda</taxon>
        <taxon>Chelicerata</taxon>
        <taxon>Arachnida</taxon>
        <taxon>Araneae</taxon>
        <taxon>Araneomorphae</taxon>
        <taxon>Entelegynae</taxon>
        <taxon>Araneoidea</taxon>
        <taxon>Araneidae</taxon>
        <taxon>Araneus</taxon>
    </lineage>
</organism>
<dbReference type="AlphaFoldDB" id="A0A4Y2KW46"/>
<gene>
    <name evidence="2" type="ORF">AVEN_104492_1</name>
    <name evidence="3" type="ORF">AVEN_210572_1</name>
</gene>
<evidence type="ECO:0000313" key="3">
    <source>
        <dbReference type="EMBL" id="GBN05625.1"/>
    </source>
</evidence>
<dbReference type="EMBL" id="BGPR01115970">
    <property type="protein sequence ID" value="GBN05625.1"/>
    <property type="molecule type" value="Genomic_DNA"/>
</dbReference>
<evidence type="ECO:0000256" key="1">
    <source>
        <dbReference type="SAM" id="MobiDB-lite"/>
    </source>
</evidence>
<reference evidence="2 4" key="1">
    <citation type="journal article" date="2019" name="Sci. Rep.">
        <title>Orb-weaving spider Araneus ventricosus genome elucidates the spidroin gene catalogue.</title>
        <authorList>
            <person name="Kono N."/>
            <person name="Nakamura H."/>
            <person name="Ohtoshi R."/>
            <person name="Moran D.A.P."/>
            <person name="Shinohara A."/>
            <person name="Yoshida Y."/>
            <person name="Fujiwara M."/>
            <person name="Mori M."/>
            <person name="Tomita M."/>
            <person name="Arakawa K."/>
        </authorList>
    </citation>
    <scope>NUCLEOTIDE SEQUENCE [LARGE SCALE GENOMIC DNA]</scope>
</reference>
<accession>A0A4Y2KW46</accession>
<dbReference type="EMBL" id="BGPR01115959">
    <property type="protein sequence ID" value="GBN05586.1"/>
    <property type="molecule type" value="Genomic_DNA"/>
</dbReference>
<keyword evidence="4" id="KW-1185">Reference proteome</keyword>
<proteinExistence type="predicted"/>
<evidence type="ECO:0000313" key="2">
    <source>
        <dbReference type="EMBL" id="GBN05586.1"/>
    </source>
</evidence>
<evidence type="ECO:0000313" key="4">
    <source>
        <dbReference type="Proteomes" id="UP000499080"/>
    </source>
</evidence>
<feature type="region of interest" description="Disordered" evidence="1">
    <location>
        <begin position="34"/>
        <end position="74"/>
    </location>
</feature>
<comment type="caution">
    <text evidence="2">The sequence shown here is derived from an EMBL/GenBank/DDBJ whole genome shotgun (WGS) entry which is preliminary data.</text>
</comment>
<name>A0A4Y2KW46_ARAVE</name>
<feature type="non-terminal residue" evidence="2">
    <location>
        <position position="1"/>
    </location>
</feature>
<protein>
    <submittedName>
        <fullName evidence="2">Uncharacterized protein</fullName>
    </submittedName>
</protein>